<dbReference type="Gene3D" id="6.10.250.690">
    <property type="match status" value="1"/>
</dbReference>
<dbReference type="CDD" id="cd00383">
    <property type="entry name" value="trans_reg_C"/>
    <property type="match status" value="1"/>
</dbReference>
<dbReference type="AlphaFoldDB" id="K4LCR1"/>
<keyword evidence="13" id="KW-1185">Reference proteome</keyword>
<accession>K4LCR1</accession>
<feature type="domain" description="Response regulatory" evidence="10">
    <location>
        <begin position="4"/>
        <end position="118"/>
    </location>
</feature>
<evidence type="ECO:0000259" key="10">
    <source>
        <dbReference type="PROSITE" id="PS50110"/>
    </source>
</evidence>
<dbReference type="STRING" id="1089553.Tph_c04840"/>
<dbReference type="OrthoDB" id="152576at2"/>
<dbReference type="FunFam" id="3.40.50.2300:FF:000001">
    <property type="entry name" value="DNA-binding response regulator PhoB"/>
    <property type="match status" value="1"/>
</dbReference>
<dbReference type="EMBL" id="CP003732">
    <property type="protein sequence ID" value="AFV10726.1"/>
    <property type="molecule type" value="Genomic_DNA"/>
</dbReference>
<evidence type="ECO:0000256" key="4">
    <source>
        <dbReference type="ARBA" id="ARBA00023015"/>
    </source>
</evidence>
<gene>
    <name evidence="12" type="primary">phoP</name>
    <name evidence="12" type="ordered locus">Tph_c04840</name>
</gene>
<feature type="DNA-binding region" description="OmpR/PhoB-type" evidence="9">
    <location>
        <begin position="129"/>
        <end position="228"/>
    </location>
</feature>
<evidence type="ECO:0000313" key="12">
    <source>
        <dbReference type="EMBL" id="AFV10726.1"/>
    </source>
</evidence>
<dbReference type="GO" id="GO:0005829">
    <property type="term" value="C:cytosol"/>
    <property type="evidence" value="ECO:0007669"/>
    <property type="project" value="TreeGrafter"/>
</dbReference>
<evidence type="ECO:0000256" key="2">
    <source>
        <dbReference type="ARBA" id="ARBA00022553"/>
    </source>
</evidence>
<dbReference type="InterPro" id="IPR039420">
    <property type="entry name" value="WalR-like"/>
</dbReference>
<evidence type="ECO:0000256" key="6">
    <source>
        <dbReference type="ARBA" id="ARBA00023163"/>
    </source>
</evidence>
<protein>
    <recommendedName>
        <fullName evidence="1">Stage 0 sporulation protein A homolog</fullName>
    </recommendedName>
</protein>
<dbReference type="InterPro" id="IPR001789">
    <property type="entry name" value="Sig_transdc_resp-reg_receiver"/>
</dbReference>
<dbReference type="eggNOG" id="COG0745">
    <property type="taxonomic scope" value="Bacteria"/>
</dbReference>
<dbReference type="Pfam" id="PF00486">
    <property type="entry name" value="Trans_reg_C"/>
    <property type="match status" value="1"/>
</dbReference>
<evidence type="ECO:0000256" key="5">
    <source>
        <dbReference type="ARBA" id="ARBA00023125"/>
    </source>
</evidence>
<keyword evidence="2 8" id="KW-0597">Phosphoprotein</keyword>
<evidence type="ECO:0000256" key="1">
    <source>
        <dbReference type="ARBA" id="ARBA00018672"/>
    </source>
</evidence>
<keyword evidence="4" id="KW-0805">Transcription regulation</keyword>
<dbReference type="InterPro" id="IPR011006">
    <property type="entry name" value="CheY-like_superfamily"/>
</dbReference>
<evidence type="ECO:0000313" key="13">
    <source>
        <dbReference type="Proteomes" id="UP000000467"/>
    </source>
</evidence>
<dbReference type="GO" id="GO:0032993">
    <property type="term" value="C:protein-DNA complex"/>
    <property type="evidence" value="ECO:0007669"/>
    <property type="project" value="TreeGrafter"/>
</dbReference>
<sequence length="230" mass="26681">MPPRILVVDDEDVIVKLVSYNLKKEGFEVITAGDGQEAWEKIRQEKPDLVILDVMLPGMDGFSLCRLLRQEKMMTPVLMLTAKDEEIDRVLGLEIGADDYLTKPFSPRELIARVRAILRRTGERRTGQEEQLEFGELVVYPARYEVRRGGEQIELTPREFELLLLLLRNAGLVMSREYILQKLWGDDFYGDDRVVDVHIRHLREKIEREPGNPVYIKTVRGVGYKFQPPE</sequence>
<dbReference type="PANTHER" id="PTHR48111:SF40">
    <property type="entry name" value="PHOSPHATE REGULON TRANSCRIPTIONAL REGULATORY PROTEIN PHOB"/>
    <property type="match status" value="1"/>
</dbReference>
<dbReference type="Gene3D" id="3.40.50.2300">
    <property type="match status" value="1"/>
</dbReference>
<dbReference type="SMART" id="SM00448">
    <property type="entry name" value="REC"/>
    <property type="match status" value="1"/>
</dbReference>
<dbReference type="SUPFAM" id="SSF52172">
    <property type="entry name" value="CheY-like"/>
    <property type="match status" value="1"/>
</dbReference>
<evidence type="ECO:0000256" key="9">
    <source>
        <dbReference type="PROSITE-ProRule" id="PRU01091"/>
    </source>
</evidence>
<evidence type="ECO:0000256" key="3">
    <source>
        <dbReference type="ARBA" id="ARBA00023012"/>
    </source>
</evidence>
<dbReference type="GO" id="GO:0006355">
    <property type="term" value="P:regulation of DNA-templated transcription"/>
    <property type="evidence" value="ECO:0007669"/>
    <property type="project" value="InterPro"/>
</dbReference>
<name>K4LCR1_THEPS</name>
<dbReference type="HOGENOM" id="CLU_000445_30_4_9"/>
<evidence type="ECO:0000256" key="8">
    <source>
        <dbReference type="PROSITE-ProRule" id="PRU00169"/>
    </source>
</evidence>
<feature type="modified residue" description="4-aspartylphosphate" evidence="8">
    <location>
        <position position="53"/>
    </location>
</feature>
<feature type="domain" description="OmpR/PhoB-type" evidence="11">
    <location>
        <begin position="129"/>
        <end position="228"/>
    </location>
</feature>
<dbReference type="InterPro" id="IPR036388">
    <property type="entry name" value="WH-like_DNA-bd_sf"/>
</dbReference>
<dbReference type="Proteomes" id="UP000000467">
    <property type="component" value="Chromosome"/>
</dbReference>
<dbReference type="PANTHER" id="PTHR48111">
    <property type="entry name" value="REGULATOR OF RPOS"/>
    <property type="match status" value="1"/>
</dbReference>
<dbReference type="RefSeq" id="WP_015049644.1">
    <property type="nucleotide sequence ID" value="NC_018870.1"/>
</dbReference>
<keyword evidence="3" id="KW-0902">Two-component regulatory system</keyword>
<proteinExistence type="predicted"/>
<reference evidence="12 13" key="1">
    <citation type="journal article" date="2012" name="BMC Genomics">
        <title>Genome-guided analysis of physiological and morphological traits of the fermentative acetate oxidizer Thermacetogenium phaeum.</title>
        <authorList>
            <person name="Oehler D."/>
            <person name="Poehlein A."/>
            <person name="Leimbach A."/>
            <person name="Muller N."/>
            <person name="Daniel R."/>
            <person name="Gottschalk G."/>
            <person name="Schink B."/>
        </authorList>
    </citation>
    <scope>NUCLEOTIDE SEQUENCE [LARGE SCALE GENOMIC DNA]</scope>
    <source>
        <strain evidence="13">ATCC BAA-254 / DSM 26808 / PB</strain>
    </source>
</reference>
<dbReference type="GO" id="GO:0000156">
    <property type="term" value="F:phosphorelay response regulator activity"/>
    <property type="evidence" value="ECO:0007669"/>
    <property type="project" value="TreeGrafter"/>
</dbReference>
<evidence type="ECO:0000259" key="11">
    <source>
        <dbReference type="PROSITE" id="PS51755"/>
    </source>
</evidence>
<dbReference type="FunFam" id="1.10.10.10:FF:000018">
    <property type="entry name" value="DNA-binding response regulator ResD"/>
    <property type="match status" value="1"/>
</dbReference>
<dbReference type="Pfam" id="PF00072">
    <property type="entry name" value="Response_reg"/>
    <property type="match status" value="1"/>
</dbReference>
<dbReference type="SMART" id="SM00862">
    <property type="entry name" value="Trans_reg_C"/>
    <property type="match status" value="1"/>
</dbReference>
<organism evidence="12 13">
    <name type="scientific">Thermacetogenium phaeum (strain ATCC BAA-254 / DSM 26808 / PB)</name>
    <dbReference type="NCBI Taxonomy" id="1089553"/>
    <lineage>
        <taxon>Bacteria</taxon>
        <taxon>Bacillati</taxon>
        <taxon>Bacillota</taxon>
        <taxon>Clostridia</taxon>
        <taxon>Thermoanaerobacterales</taxon>
        <taxon>Thermoanaerobacteraceae</taxon>
        <taxon>Thermacetogenium</taxon>
    </lineage>
</organism>
<keyword evidence="6" id="KW-0804">Transcription</keyword>
<comment type="function">
    <text evidence="7">May play the central regulatory role in sporulation. It may be an element of the effector pathway responsible for the activation of sporulation genes in response to nutritional stress. Spo0A may act in concert with spo0H (a sigma factor) to control the expression of some genes that are critical to the sporulation process.</text>
</comment>
<dbReference type="InterPro" id="IPR001867">
    <property type="entry name" value="OmpR/PhoB-type_DNA-bd"/>
</dbReference>
<dbReference type="GO" id="GO:0000976">
    <property type="term" value="F:transcription cis-regulatory region binding"/>
    <property type="evidence" value="ECO:0007669"/>
    <property type="project" value="TreeGrafter"/>
</dbReference>
<dbReference type="KEGG" id="tpz:Tph_c04840"/>
<keyword evidence="5 9" id="KW-0238">DNA-binding</keyword>
<dbReference type="Gene3D" id="1.10.10.10">
    <property type="entry name" value="Winged helix-like DNA-binding domain superfamily/Winged helix DNA-binding domain"/>
    <property type="match status" value="1"/>
</dbReference>
<dbReference type="PROSITE" id="PS50110">
    <property type="entry name" value="RESPONSE_REGULATORY"/>
    <property type="match status" value="1"/>
</dbReference>
<dbReference type="PROSITE" id="PS51755">
    <property type="entry name" value="OMPR_PHOB"/>
    <property type="match status" value="1"/>
</dbReference>
<evidence type="ECO:0000256" key="7">
    <source>
        <dbReference type="ARBA" id="ARBA00024867"/>
    </source>
</evidence>